<protein>
    <recommendedName>
        <fullName evidence="8">Cytochrome b5 heme-binding domain-containing protein</fullName>
    </recommendedName>
</protein>
<organism evidence="9 10">
    <name type="scientific">Cronartium quercuum f. sp. fusiforme G11</name>
    <dbReference type="NCBI Taxonomy" id="708437"/>
    <lineage>
        <taxon>Eukaryota</taxon>
        <taxon>Fungi</taxon>
        <taxon>Dikarya</taxon>
        <taxon>Basidiomycota</taxon>
        <taxon>Pucciniomycotina</taxon>
        <taxon>Pucciniomycetes</taxon>
        <taxon>Pucciniales</taxon>
        <taxon>Coleosporiaceae</taxon>
        <taxon>Cronartium</taxon>
    </lineage>
</organism>
<dbReference type="EMBL" id="MU167214">
    <property type="protein sequence ID" value="KAG0151264.1"/>
    <property type="molecule type" value="Genomic_DNA"/>
</dbReference>
<dbReference type="GO" id="GO:0046872">
    <property type="term" value="F:metal ion binding"/>
    <property type="evidence" value="ECO:0007669"/>
    <property type="project" value="UniProtKB-KW"/>
</dbReference>
<evidence type="ECO:0000256" key="2">
    <source>
        <dbReference type="ARBA" id="ARBA00022617"/>
    </source>
</evidence>
<evidence type="ECO:0000313" key="9">
    <source>
        <dbReference type="EMBL" id="KAG0151264.1"/>
    </source>
</evidence>
<dbReference type="Pfam" id="PF00173">
    <property type="entry name" value="Cyt-b5"/>
    <property type="match status" value="1"/>
</dbReference>
<feature type="transmembrane region" description="Helical" evidence="7">
    <location>
        <begin position="20"/>
        <end position="38"/>
    </location>
</feature>
<sequence>MTFSTFISELWATSLPFLTNPVNLVLLIVLLYSTYPLLPSFKFDDLKLSRPDKETLRQLKIGNSPSEYNWKPEKLPNTVVWRTYTPLELRSFDGTDGERILFAINRLVYDVTPGRNFYGPDGPYGNFAGRDASRGLAKQTFEESVLAPVDGPIDELNDLTDLELNDLREWEVHFKVKYIICGELIENSERASQPL</sequence>
<keyword evidence="3" id="KW-0479">Metal-binding</keyword>
<feature type="domain" description="Cytochrome b5 heme-binding" evidence="8">
    <location>
        <begin position="84"/>
        <end position="185"/>
    </location>
</feature>
<dbReference type="PANTHER" id="PTHR10281:SF72">
    <property type="entry name" value="NEUDESIN"/>
    <property type="match status" value="1"/>
</dbReference>
<evidence type="ECO:0000256" key="5">
    <source>
        <dbReference type="ARBA" id="ARBA00023004"/>
    </source>
</evidence>
<keyword evidence="7" id="KW-0472">Membrane</keyword>
<comment type="subcellular location">
    <subcellularLocation>
        <location evidence="1">Endoplasmic reticulum</location>
    </subcellularLocation>
</comment>
<dbReference type="FunFam" id="3.10.120.10:FF:000003">
    <property type="entry name" value="membrane-associated progesterone receptor component 1"/>
    <property type="match status" value="1"/>
</dbReference>
<name>A0A9P6NW39_9BASI</name>
<dbReference type="SMART" id="SM01117">
    <property type="entry name" value="Cyt-b5"/>
    <property type="match status" value="1"/>
</dbReference>
<dbReference type="GO" id="GO:0020037">
    <property type="term" value="F:heme binding"/>
    <property type="evidence" value="ECO:0007669"/>
    <property type="project" value="UniProtKB-ARBA"/>
</dbReference>
<dbReference type="Proteomes" id="UP000886653">
    <property type="component" value="Unassembled WGS sequence"/>
</dbReference>
<dbReference type="InterPro" id="IPR036400">
    <property type="entry name" value="Cyt_B5-like_heme/steroid_sf"/>
</dbReference>
<keyword evidence="7" id="KW-1133">Transmembrane helix</keyword>
<dbReference type="SUPFAM" id="SSF55856">
    <property type="entry name" value="Cytochrome b5-like heme/steroid binding domain"/>
    <property type="match status" value="1"/>
</dbReference>
<dbReference type="OrthoDB" id="547796at2759"/>
<proteinExistence type="inferred from homology"/>
<keyword evidence="5" id="KW-0408">Iron</keyword>
<evidence type="ECO:0000313" key="10">
    <source>
        <dbReference type="Proteomes" id="UP000886653"/>
    </source>
</evidence>
<keyword evidence="4" id="KW-0256">Endoplasmic reticulum</keyword>
<dbReference type="GO" id="GO:0005783">
    <property type="term" value="C:endoplasmic reticulum"/>
    <property type="evidence" value="ECO:0007669"/>
    <property type="project" value="UniProtKB-SubCell"/>
</dbReference>
<evidence type="ECO:0000256" key="7">
    <source>
        <dbReference type="SAM" id="Phobius"/>
    </source>
</evidence>
<accession>A0A9P6NW39</accession>
<dbReference type="Gene3D" id="3.10.120.10">
    <property type="entry name" value="Cytochrome b5-like heme/steroid binding domain"/>
    <property type="match status" value="1"/>
</dbReference>
<evidence type="ECO:0000256" key="3">
    <source>
        <dbReference type="ARBA" id="ARBA00022723"/>
    </source>
</evidence>
<comment type="similarity">
    <text evidence="6">Belongs to the cytochrome b5 family. MAPR subfamily.</text>
</comment>
<dbReference type="InterPro" id="IPR050577">
    <property type="entry name" value="MAPR/NEUFC/NENF-like"/>
</dbReference>
<dbReference type="GO" id="GO:0016020">
    <property type="term" value="C:membrane"/>
    <property type="evidence" value="ECO:0007669"/>
    <property type="project" value="TreeGrafter"/>
</dbReference>
<keyword evidence="2" id="KW-0349">Heme</keyword>
<evidence type="ECO:0000256" key="4">
    <source>
        <dbReference type="ARBA" id="ARBA00022824"/>
    </source>
</evidence>
<dbReference type="PANTHER" id="PTHR10281">
    <property type="entry name" value="MEMBRANE-ASSOCIATED PROGESTERONE RECEPTOR COMPONENT-RELATED"/>
    <property type="match status" value="1"/>
</dbReference>
<comment type="caution">
    <text evidence="9">The sequence shown here is derived from an EMBL/GenBank/DDBJ whole genome shotgun (WGS) entry which is preliminary data.</text>
</comment>
<keyword evidence="10" id="KW-1185">Reference proteome</keyword>
<dbReference type="InterPro" id="IPR001199">
    <property type="entry name" value="Cyt_B5-like_heme/steroid-bd"/>
</dbReference>
<keyword evidence="7" id="KW-0812">Transmembrane</keyword>
<evidence type="ECO:0000259" key="8">
    <source>
        <dbReference type="SMART" id="SM01117"/>
    </source>
</evidence>
<evidence type="ECO:0000256" key="1">
    <source>
        <dbReference type="ARBA" id="ARBA00004240"/>
    </source>
</evidence>
<evidence type="ECO:0000256" key="6">
    <source>
        <dbReference type="ARBA" id="ARBA00038357"/>
    </source>
</evidence>
<reference evidence="9" key="1">
    <citation type="submission" date="2013-11" db="EMBL/GenBank/DDBJ databases">
        <title>Genome sequence of the fusiform rust pathogen reveals effectors for host alternation and coevolution with pine.</title>
        <authorList>
            <consortium name="DOE Joint Genome Institute"/>
            <person name="Smith K."/>
            <person name="Pendleton A."/>
            <person name="Kubisiak T."/>
            <person name="Anderson C."/>
            <person name="Salamov A."/>
            <person name="Aerts A."/>
            <person name="Riley R."/>
            <person name="Clum A."/>
            <person name="Lindquist E."/>
            <person name="Ence D."/>
            <person name="Campbell M."/>
            <person name="Kronenberg Z."/>
            <person name="Feau N."/>
            <person name="Dhillon B."/>
            <person name="Hamelin R."/>
            <person name="Burleigh J."/>
            <person name="Smith J."/>
            <person name="Yandell M."/>
            <person name="Nelson C."/>
            <person name="Grigoriev I."/>
            <person name="Davis J."/>
        </authorList>
    </citation>
    <scope>NUCLEOTIDE SEQUENCE</scope>
    <source>
        <strain evidence="9">G11</strain>
    </source>
</reference>
<dbReference type="AlphaFoldDB" id="A0A9P6NW39"/>
<gene>
    <name evidence="9" type="ORF">CROQUDRAFT_37058</name>
</gene>